<evidence type="ECO:0000313" key="2">
    <source>
        <dbReference type="Proteomes" id="UP000631181"/>
    </source>
</evidence>
<name>A0A8J8WM23_9EURO</name>
<keyword evidence="2" id="KW-1185">Reference proteome</keyword>
<sequence length="230" mass="25482">MAEHTQNIPDSVYHVMLTISQLKVPIGRTEKIRVLGTYTSISKAKEAAHCGLYNAGYEREWFPTFETSPDALEQLATTEGTGLAVYAVANDGTKFRLRISTSPNSLQLRTDEEEDSDGRVKLPLFYVVQTNVPYCSHERKPTHDTHIEGVFKSYAEARACARTVLIAEEDGITASSYQDYCEAGENENDCEFGENVIVHATGENGDNYFVSVVTGQALESVRICEASLRL</sequence>
<proteinExistence type="predicted"/>
<reference evidence="1" key="1">
    <citation type="journal article" date="2020" name="Front. Microbiol.">
        <title>Gene regulatory networks of Penicillium echinulatum 2HH and Penicillium oxalicum 114-2 inferred by a computational biology approach.</title>
        <authorList>
            <person name="Lenz A.R."/>
            <person name="Galan-Vasquez E."/>
            <person name="Balbinot E."/>
            <person name="De Abreu F.P."/>
            <person name="De Oliveira N.S."/>
            <person name="Da Rosa L.O."/>
            <person name="De Avila E Silva S."/>
            <person name="Camassola M."/>
            <person name="Dillon A.J.P."/>
            <person name="Perez-Rueda E."/>
        </authorList>
    </citation>
    <scope>NUCLEOTIDE SEQUENCE</scope>
    <source>
        <strain evidence="1">S1M29</strain>
    </source>
</reference>
<dbReference type="AlphaFoldDB" id="A0A8J8WM23"/>
<dbReference type="Proteomes" id="UP000631181">
    <property type="component" value="Unassembled WGS sequence"/>
</dbReference>
<dbReference type="EMBL" id="WIWV01000008">
    <property type="protein sequence ID" value="KAF7719164.1"/>
    <property type="molecule type" value="Genomic_DNA"/>
</dbReference>
<evidence type="ECO:0000313" key="1">
    <source>
        <dbReference type="EMBL" id="KAF7719164.1"/>
    </source>
</evidence>
<organism evidence="1 2">
    <name type="scientific">Penicillium ucsense</name>
    <dbReference type="NCBI Taxonomy" id="2839758"/>
    <lineage>
        <taxon>Eukaryota</taxon>
        <taxon>Fungi</taxon>
        <taxon>Dikarya</taxon>
        <taxon>Ascomycota</taxon>
        <taxon>Pezizomycotina</taxon>
        <taxon>Eurotiomycetes</taxon>
        <taxon>Eurotiomycetidae</taxon>
        <taxon>Eurotiales</taxon>
        <taxon>Aspergillaceae</taxon>
        <taxon>Penicillium</taxon>
    </lineage>
</organism>
<comment type="caution">
    <text evidence="1">The sequence shown here is derived from an EMBL/GenBank/DDBJ whole genome shotgun (WGS) entry which is preliminary data.</text>
</comment>
<protein>
    <submittedName>
        <fullName evidence="1">Uncharacterized protein</fullName>
    </submittedName>
</protein>
<dbReference type="OrthoDB" id="3880401at2759"/>
<accession>A0A8J8WM23</accession>
<gene>
    <name evidence="1" type="ORF">PECM_008100</name>
</gene>